<dbReference type="Proteomes" id="UP000663879">
    <property type="component" value="Unassembled WGS sequence"/>
</dbReference>
<dbReference type="PANTHER" id="PTHR46583:SF1">
    <property type="entry name" value="REGULATOR OF G-PROTEIN SIGNALING 22"/>
    <property type="match status" value="1"/>
</dbReference>
<dbReference type="GO" id="GO:0005634">
    <property type="term" value="C:nucleus"/>
    <property type="evidence" value="ECO:0007669"/>
    <property type="project" value="TreeGrafter"/>
</dbReference>
<comment type="caution">
    <text evidence="2">The sequence shown here is derived from an EMBL/GenBank/DDBJ whole genome shotgun (WGS) entry which is preliminary data.</text>
</comment>
<organism evidence="2 3">
    <name type="scientific">Brachionus calyciflorus</name>
    <dbReference type="NCBI Taxonomy" id="104777"/>
    <lineage>
        <taxon>Eukaryota</taxon>
        <taxon>Metazoa</taxon>
        <taxon>Spiralia</taxon>
        <taxon>Gnathifera</taxon>
        <taxon>Rotifera</taxon>
        <taxon>Eurotatoria</taxon>
        <taxon>Monogononta</taxon>
        <taxon>Pseudotrocha</taxon>
        <taxon>Ploima</taxon>
        <taxon>Brachionidae</taxon>
        <taxon>Brachionus</taxon>
    </lineage>
</organism>
<dbReference type="InterPro" id="IPR042651">
    <property type="entry name" value="Rgs22"/>
</dbReference>
<dbReference type="OrthoDB" id="10013157at2759"/>
<dbReference type="InterPro" id="IPR044926">
    <property type="entry name" value="RGS_subdomain_2"/>
</dbReference>
<protein>
    <recommendedName>
        <fullName evidence="1">RGS domain-containing protein</fullName>
    </recommendedName>
</protein>
<feature type="domain" description="RGS" evidence="1">
    <location>
        <begin position="1004"/>
        <end position="1132"/>
    </location>
</feature>
<feature type="domain" description="RGS" evidence="1">
    <location>
        <begin position="1176"/>
        <end position="1296"/>
    </location>
</feature>
<reference evidence="2" key="1">
    <citation type="submission" date="2021-02" db="EMBL/GenBank/DDBJ databases">
        <authorList>
            <person name="Nowell W R."/>
        </authorList>
    </citation>
    <scope>NUCLEOTIDE SEQUENCE</scope>
    <source>
        <strain evidence="2">Ploen Becks lab</strain>
    </source>
</reference>
<accession>A0A813R992</accession>
<proteinExistence type="predicted"/>
<evidence type="ECO:0000259" key="1">
    <source>
        <dbReference type="PROSITE" id="PS50132"/>
    </source>
</evidence>
<sequence length="1368" mass="161788">MAKNNDGPCFELLDSAQKFEDLLATNNLFVDYFNEFLINPSLGERVKFNFVSGDLEYLDDEGDFTQSTHMDSTHSEIKNDYRIKEILKTKYDRSLFSKPSSTAEIVKKNLEAQLKSIIKKNPTEQNQLNGNYDLNREQEILQQINKHSFKDLDLIRIESRLEPSELKDPKAAAKSKISVLKTKYSVNILKKPFSMKWLKYRRLTLFLQSELYSEFKLAMILAQFAAFNNEMSSNLEFNSEKKIMHVKVEMDDELIEMELNPFKAKNDLEKLNDYKLNDDESFIDKTHESIHLSKKFLDEKPEEKNETEYEDDFFKTASTENLDESDTIQKDNQNFYLIENDREFYKSLNDFKLKTSLITTKKFETEPNNLKPTDISKFQVNSNENITVIDSVNEMANILVRSVLNQALSDYNESNRTSQISESKVENKYRYNFSAKQEHEEIDLTEFPKKKSNSRLTYYKDFLSENNTNFTKEQFSDKNFTIEFEDEPYELTDSKHFHELYLRKLEIENFKNYLKENDAFVLYKIWIDIEKLSSLIGESEKNNYLKYLKKTYNKPNILNRLNKDYDRTNVGTRKSKYYELYAQYENNLEFWSIDHLIKTVQKKILKSLTEYWWPKYCIRMNSFQDYIRTKYPSYYTQKNLTNNKSHNLTDLDAENIEKSLRFKLNTNSNLDKRKDNQDGFKTKKKNLPKVKILENASLVFSKSSHQKFDALSTVTSNGNLISRSNALINELIGYDLDDYKTSPPVGWKRPISRATLLAKSMYENQTKNKQDTNNYNKQLKQRSKLDKDIYFEAIYRQDIAGQIFMKYLINKNKIFAINRLKCLQELINYKDLFYDDNFNQEDAKKKALDIYSKYIAVSANYSIDCPKADRLKIHHLFIENNPKTSLVSIKANSIFIPTYEDTFDAIEEFLLVTLFDDWKNFIETEENFFSHNEFENIERTINIKSKKIDELIEQGLLRMVPKSMNISNISQKKSFLDQSLSQVNQDRWFIGEMGSQSSRSQFFDLNELITDTRDFEMFKSFLESNGALNDIQCWIDIEAYTRIDPNEQQKIEEQARRLKKLYLNKKYLFSKNGPIDSETQNLILEKIGGWSVLLQDIPPNLLIVLAKKHIENKLKTEWIPKYLNSDFRSKSVFKNRTQMMDVVDDVLYLKNALPNTKEYSKIKKNRWLYSSQMIINFGKALRNSFTVKVFSKFLLFKSTPSDATPFDLEMNNNLVNNLQFLVEVQDYKDMYQKNPENERPIIQKMKHIIDCFISNRIPPKTRIDIPEQLVENILDQKDYLSPYLFLNANLIIFNALMPYWIEFNQIRSGKELELFDEFSSFKKMKDYRPNSSKRVMSASSQDESSNEDQTTKWRYNQYIKALKTQLVI</sequence>
<evidence type="ECO:0000313" key="3">
    <source>
        <dbReference type="Proteomes" id="UP000663879"/>
    </source>
</evidence>
<dbReference type="SMART" id="SM00315">
    <property type="entry name" value="RGS"/>
    <property type="match status" value="2"/>
</dbReference>
<dbReference type="Gene3D" id="1.10.167.10">
    <property type="entry name" value="Regulator of G-protein Signalling 4, domain 2"/>
    <property type="match status" value="3"/>
</dbReference>
<dbReference type="SUPFAM" id="SSF48097">
    <property type="entry name" value="Regulator of G-protein signaling, RGS"/>
    <property type="match status" value="3"/>
</dbReference>
<dbReference type="PANTHER" id="PTHR46583">
    <property type="entry name" value="REGULATOR OF G-PROTEIN SIGNALING 22"/>
    <property type="match status" value="1"/>
</dbReference>
<keyword evidence="3" id="KW-1185">Reference proteome</keyword>
<dbReference type="GO" id="GO:0005737">
    <property type="term" value="C:cytoplasm"/>
    <property type="evidence" value="ECO:0007669"/>
    <property type="project" value="TreeGrafter"/>
</dbReference>
<dbReference type="GO" id="GO:0001965">
    <property type="term" value="F:G-protein alpha-subunit binding"/>
    <property type="evidence" value="ECO:0007669"/>
    <property type="project" value="InterPro"/>
</dbReference>
<dbReference type="EMBL" id="CAJNOC010000581">
    <property type="protein sequence ID" value="CAF0779308.1"/>
    <property type="molecule type" value="Genomic_DNA"/>
</dbReference>
<evidence type="ECO:0000313" key="2">
    <source>
        <dbReference type="EMBL" id="CAF0779308.1"/>
    </source>
</evidence>
<dbReference type="GO" id="GO:0009966">
    <property type="term" value="P:regulation of signal transduction"/>
    <property type="evidence" value="ECO:0007669"/>
    <property type="project" value="InterPro"/>
</dbReference>
<gene>
    <name evidence="2" type="ORF">OXX778_LOCUS5371</name>
</gene>
<dbReference type="InterPro" id="IPR016137">
    <property type="entry name" value="RGS"/>
</dbReference>
<dbReference type="PROSITE" id="PS50132">
    <property type="entry name" value="RGS"/>
    <property type="match status" value="2"/>
</dbReference>
<dbReference type="InterPro" id="IPR036305">
    <property type="entry name" value="RGS_sf"/>
</dbReference>
<dbReference type="Pfam" id="PF00615">
    <property type="entry name" value="RGS"/>
    <property type="match status" value="1"/>
</dbReference>
<name>A0A813R992_9BILA</name>